<reference evidence="2" key="1">
    <citation type="submission" date="2016-09" db="EMBL/GenBank/DDBJ databases">
        <authorList>
            <person name="Varghese N."/>
            <person name="Submissions S."/>
        </authorList>
    </citation>
    <scope>NUCLEOTIDE SEQUENCE [LARGE SCALE GENOMIC DNA]</scope>
    <source>
        <strain evidence="2">TNe-862</strain>
    </source>
</reference>
<keyword evidence="2" id="KW-1185">Reference proteome</keyword>
<organism evidence="1 2">
    <name type="scientific">Paraburkholderia lycopersici</name>
    <dbReference type="NCBI Taxonomy" id="416944"/>
    <lineage>
        <taxon>Bacteria</taxon>
        <taxon>Pseudomonadati</taxon>
        <taxon>Pseudomonadota</taxon>
        <taxon>Betaproteobacteria</taxon>
        <taxon>Burkholderiales</taxon>
        <taxon>Burkholderiaceae</taxon>
        <taxon>Paraburkholderia</taxon>
    </lineage>
</organism>
<dbReference type="AlphaFoldDB" id="A0A1G6U9B0"/>
<name>A0A1G6U9B0_9BURK</name>
<gene>
    <name evidence="1" type="ORF">SAMN05421548_118119</name>
</gene>
<dbReference type="STRING" id="416944.SAMN05421548_118119"/>
<evidence type="ECO:0000313" key="2">
    <source>
        <dbReference type="Proteomes" id="UP000198908"/>
    </source>
</evidence>
<proteinExistence type="predicted"/>
<evidence type="ECO:0000313" key="1">
    <source>
        <dbReference type="EMBL" id="SDD37893.1"/>
    </source>
</evidence>
<dbReference type="EMBL" id="FMYQ01000018">
    <property type="protein sequence ID" value="SDD37893.1"/>
    <property type="molecule type" value="Genomic_DNA"/>
</dbReference>
<accession>A0A1G6U9B0</accession>
<protein>
    <submittedName>
        <fullName evidence="1">Uncharacterized protein</fullName>
    </submittedName>
</protein>
<dbReference type="OrthoDB" id="6126963at2"/>
<dbReference type="Proteomes" id="UP000198908">
    <property type="component" value="Unassembled WGS sequence"/>
</dbReference>
<dbReference type="RefSeq" id="WP_092000000.1">
    <property type="nucleotide sequence ID" value="NZ_FMYQ01000018.1"/>
</dbReference>
<sequence length="630" mass="70176">MANKGFSRGQTQVLFRHLPEAIFEHDDYGLCKVTQVALGDTEVNRDALFDAMADALAMWPADFATKYPDTRDASRRSYYAIGSPREVRFTPYPQVFRCRSCARTGKFTDLIKRGASAVGRCSCGGNLNQMRYVQAHNCGRLEELYVPSQRCPACGSGTDLAFYDPGRVKQARWYCAKCKADVQALRMTPCKCAYNNSLPPGPRAEKFLRVVPTGDPSLYIPHTVAFVNFPEDDQGRLRAAPDALQLMLARTWGLLRDSVSDTVRERASLGKPEDADMTASLVEQLRKLQPNNPVVREYDAKKKQPKGQTEIDRVNELLKACKVTSPGAPRRWLAEHTTLLDKTDVSTIADVASMLRRSGDEDGALDIEEGQRKASELLGIGNIRVVNDFPLALCAYGYTRTARDPSRTIITPFPVDERGRIPVYAIAAETEALWFELDPLKVYGWLLQNGITGGTMPASREEAWARLYVEVPGLREAPHEPAYGQLEAVAIRTLLHTMSHLFLRRVEWSGFAPSSVGEYLIPGSLSFILYANRHAETKIGGLTTLFEQRLNTWLWDAVQSGRECVYDPICEDDGGSCAGCTHREHSCISFNRELSRATVYGGPTPQSSAFEGTKLKHGYWRDAWKAAPVK</sequence>